<evidence type="ECO:0000313" key="1">
    <source>
        <dbReference type="EMBL" id="KKQ47083.1"/>
    </source>
</evidence>
<comment type="caution">
    <text evidence="1">The sequence shown here is derived from an EMBL/GenBank/DDBJ whole genome shotgun (WGS) entry which is preliminary data.</text>
</comment>
<organism evidence="1 2">
    <name type="scientific">Candidatus Woesebacteria bacterium GW2011_GWD1_38_10</name>
    <dbReference type="NCBI Taxonomy" id="1618592"/>
    <lineage>
        <taxon>Bacteria</taxon>
        <taxon>Candidatus Woeseibacteriota</taxon>
    </lineage>
</organism>
<proteinExistence type="predicted"/>
<reference evidence="1 2" key="1">
    <citation type="journal article" date="2015" name="Nature">
        <title>rRNA introns, odd ribosomes, and small enigmatic genomes across a large radiation of phyla.</title>
        <authorList>
            <person name="Brown C.T."/>
            <person name="Hug L.A."/>
            <person name="Thomas B.C."/>
            <person name="Sharon I."/>
            <person name="Castelle C.J."/>
            <person name="Singh A."/>
            <person name="Wilkins M.J."/>
            <person name="Williams K.H."/>
            <person name="Banfield J.F."/>
        </authorList>
    </citation>
    <scope>NUCLEOTIDE SEQUENCE [LARGE SCALE GENOMIC DNA]</scope>
</reference>
<dbReference type="Proteomes" id="UP000034366">
    <property type="component" value="Unassembled WGS sequence"/>
</dbReference>
<name>A0A0G0HVD3_9BACT</name>
<accession>A0A0G0HVD3</accession>
<sequence>MTKEGECILDLANAIAKDWQNRHEEVSWEEDRNNRVVFTGICPIDGSDCQVLINISNGKIDGAPRIIIHPDNCDKKD</sequence>
<protein>
    <submittedName>
        <fullName evidence="1">Uncharacterized protein</fullName>
    </submittedName>
</protein>
<dbReference type="AlphaFoldDB" id="A0A0G0HVD3"/>
<gene>
    <name evidence="1" type="ORF">US67_C0060G0009</name>
</gene>
<dbReference type="EMBL" id="LBTW01000060">
    <property type="protein sequence ID" value="KKQ47083.1"/>
    <property type="molecule type" value="Genomic_DNA"/>
</dbReference>
<evidence type="ECO:0000313" key="2">
    <source>
        <dbReference type="Proteomes" id="UP000034366"/>
    </source>
</evidence>